<protein>
    <recommendedName>
        <fullName evidence="5">MYND-type domain-containing protein</fullName>
    </recommendedName>
</protein>
<organism evidence="6 7">
    <name type="scientific">Zasmidium cellare</name>
    <name type="common">Wine cellar mold</name>
    <name type="synonym">Racodium cellare</name>
    <dbReference type="NCBI Taxonomy" id="395010"/>
    <lineage>
        <taxon>Eukaryota</taxon>
        <taxon>Fungi</taxon>
        <taxon>Dikarya</taxon>
        <taxon>Ascomycota</taxon>
        <taxon>Pezizomycotina</taxon>
        <taxon>Dothideomycetes</taxon>
        <taxon>Dothideomycetidae</taxon>
        <taxon>Mycosphaerellales</taxon>
        <taxon>Mycosphaerellaceae</taxon>
        <taxon>Zasmidium</taxon>
    </lineage>
</organism>
<dbReference type="SUPFAM" id="SSF144232">
    <property type="entry name" value="HIT/MYND zinc finger-like"/>
    <property type="match status" value="1"/>
</dbReference>
<evidence type="ECO:0000259" key="5">
    <source>
        <dbReference type="PROSITE" id="PS50865"/>
    </source>
</evidence>
<reference evidence="6 7" key="1">
    <citation type="journal article" date="2023" name="G3 (Bethesda)">
        <title>A chromosome-level genome assembly of Zasmidium syzygii isolated from banana leaves.</title>
        <authorList>
            <person name="van Westerhoven A.C."/>
            <person name="Mehrabi R."/>
            <person name="Talebi R."/>
            <person name="Steentjes M.B.F."/>
            <person name="Corcolon B."/>
            <person name="Chong P.A."/>
            <person name="Kema G.H.J."/>
            <person name="Seidl M.F."/>
        </authorList>
    </citation>
    <scope>NUCLEOTIDE SEQUENCE [LARGE SCALE GENOMIC DNA]</scope>
    <source>
        <strain evidence="6 7">P124</strain>
    </source>
</reference>
<keyword evidence="3" id="KW-0862">Zinc</keyword>
<dbReference type="InterPro" id="IPR002893">
    <property type="entry name" value="Znf_MYND"/>
</dbReference>
<sequence>MTCIGCKVTSYCGRDHQKDDWQLHKHFCKSFESFEDQHRPSQDHRRAILLPEEKAKPRFIWVPPYQSSTDQQEDPDEPYARLDFTDFIDDGPNSTQTSLVILGDYTSEVGKNLDQAVYLACRSTNQFDGSQPNKCLVSLCADGRVARRYKGPIVLFGMDSKINQRLPLDIAAVDFSLALKVLLEHHFKSMWAEPQKEAAGVVVLNSRVADARQVSPFGDVFVPLEQPIFKDGKKSALSKLIGMPLLTFECLAEEDQKDGDKVDEKLEESDQWETSPAAFLHLNVEANGDAATDPTFGTIPDEWSKRKGSILVVREDLQPLSASMVHALCKYAAQEAKSLLMHATESSDSRRKAVTNISKADWEEFLEEHELADGVKKL</sequence>
<evidence type="ECO:0000313" key="6">
    <source>
        <dbReference type="EMBL" id="KAK4506239.1"/>
    </source>
</evidence>
<proteinExistence type="predicted"/>
<dbReference type="Pfam" id="PF01753">
    <property type="entry name" value="zf-MYND"/>
    <property type="match status" value="1"/>
</dbReference>
<name>A0ABR0EX66_ZASCE</name>
<dbReference type="Proteomes" id="UP001305779">
    <property type="component" value="Unassembled WGS sequence"/>
</dbReference>
<keyword evidence="1" id="KW-0479">Metal-binding</keyword>
<evidence type="ECO:0000313" key="7">
    <source>
        <dbReference type="Proteomes" id="UP001305779"/>
    </source>
</evidence>
<gene>
    <name evidence="6" type="ORF">PRZ48_004204</name>
</gene>
<keyword evidence="7" id="KW-1185">Reference proteome</keyword>
<accession>A0ABR0EX66</accession>
<feature type="domain" description="MYND-type" evidence="5">
    <location>
        <begin position="1"/>
        <end position="28"/>
    </location>
</feature>
<evidence type="ECO:0000256" key="4">
    <source>
        <dbReference type="PROSITE-ProRule" id="PRU00134"/>
    </source>
</evidence>
<dbReference type="Gene3D" id="6.10.140.2220">
    <property type="match status" value="1"/>
</dbReference>
<comment type="caution">
    <text evidence="6">The sequence shown here is derived from an EMBL/GenBank/DDBJ whole genome shotgun (WGS) entry which is preliminary data.</text>
</comment>
<dbReference type="EMBL" id="JAXOVC010000002">
    <property type="protein sequence ID" value="KAK4506239.1"/>
    <property type="molecule type" value="Genomic_DNA"/>
</dbReference>
<evidence type="ECO:0000256" key="3">
    <source>
        <dbReference type="ARBA" id="ARBA00022833"/>
    </source>
</evidence>
<dbReference type="PROSITE" id="PS50865">
    <property type="entry name" value="ZF_MYND_2"/>
    <property type="match status" value="1"/>
</dbReference>
<evidence type="ECO:0000256" key="1">
    <source>
        <dbReference type="ARBA" id="ARBA00022723"/>
    </source>
</evidence>
<evidence type="ECO:0000256" key="2">
    <source>
        <dbReference type="ARBA" id="ARBA00022771"/>
    </source>
</evidence>
<keyword evidence="2 4" id="KW-0863">Zinc-finger</keyword>